<dbReference type="EMBL" id="LDTD01000005">
    <property type="protein sequence ID" value="KTT75849.1"/>
    <property type="molecule type" value="Genomic_DNA"/>
</dbReference>
<gene>
    <name evidence="2" type="ORF">NS319_00545</name>
</gene>
<evidence type="ECO:0000259" key="1">
    <source>
        <dbReference type="PROSITE" id="PS51186"/>
    </source>
</evidence>
<dbReference type="SUPFAM" id="SSF55729">
    <property type="entry name" value="Acyl-CoA N-acyltransferases (Nat)"/>
    <property type="match status" value="1"/>
</dbReference>
<proteinExistence type="predicted"/>
<feature type="domain" description="N-acetyltransferase" evidence="1">
    <location>
        <begin position="7"/>
        <end position="168"/>
    </location>
</feature>
<dbReference type="InterPro" id="IPR051531">
    <property type="entry name" value="N-acetyltransferase"/>
</dbReference>
<dbReference type="RefSeq" id="WP_058731929.1">
    <property type="nucleotide sequence ID" value="NZ_LDTD01000005.1"/>
</dbReference>
<accession>A0A147I921</accession>
<dbReference type="GO" id="GO:0016747">
    <property type="term" value="F:acyltransferase activity, transferring groups other than amino-acyl groups"/>
    <property type="evidence" value="ECO:0007669"/>
    <property type="project" value="InterPro"/>
</dbReference>
<dbReference type="AlphaFoldDB" id="A0A147I921"/>
<evidence type="ECO:0000313" key="3">
    <source>
        <dbReference type="Proteomes" id="UP000072867"/>
    </source>
</evidence>
<dbReference type="Proteomes" id="UP000072867">
    <property type="component" value="Unassembled WGS sequence"/>
</dbReference>
<comment type="caution">
    <text evidence="2">The sequence shown here is derived from an EMBL/GenBank/DDBJ whole genome shotgun (WGS) entry which is preliminary data.</text>
</comment>
<dbReference type="InterPro" id="IPR016181">
    <property type="entry name" value="Acyl_CoA_acyltransferase"/>
</dbReference>
<organism evidence="2 3">
    <name type="scientific">Sphingomonas sanguinis</name>
    <dbReference type="NCBI Taxonomy" id="33051"/>
    <lineage>
        <taxon>Bacteria</taxon>
        <taxon>Pseudomonadati</taxon>
        <taxon>Pseudomonadota</taxon>
        <taxon>Alphaproteobacteria</taxon>
        <taxon>Sphingomonadales</taxon>
        <taxon>Sphingomonadaceae</taxon>
        <taxon>Sphingomonas</taxon>
    </lineage>
</organism>
<dbReference type="Pfam" id="PF13302">
    <property type="entry name" value="Acetyltransf_3"/>
    <property type="match status" value="1"/>
</dbReference>
<dbReference type="STRING" id="33051.SB4_11890"/>
<dbReference type="InterPro" id="IPR000182">
    <property type="entry name" value="GNAT_dom"/>
</dbReference>
<sequence>MIQTERLTLRPYTVADYDAYAAMVADPIVVRHAGAPMTGEEAWMRLLRFIGHWSVFGHGLFAVLDRTTGQYLGETGFMDFRREVATRLDTMPEAAWVFTRAAQGKGYAHEAAAAAHRWMDEHHAPPATQCMISPANQASIRLAEKLGYRPHDRPQYRDQDVYRYLRLTENRAERLGRHED</sequence>
<dbReference type="PANTHER" id="PTHR43792">
    <property type="entry name" value="GNAT FAMILY, PUTATIVE (AFU_ORTHOLOGUE AFUA_3G00765)-RELATED-RELATED"/>
    <property type="match status" value="1"/>
</dbReference>
<dbReference type="PANTHER" id="PTHR43792:SF1">
    <property type="entry name" value="N-ACETYLTRANSFERASE DOMAIN-CONTAINING PROTEIN"/>
    <property type="match status" value="1"/>
</dbReference>
<protein>
    <recommendedName>
        <fullName evidence="1">N-acetyltransferase domain-containing protein</fullName>
    </recommendedName>
</protein>
<reference evidence="2 3" key="1">
    <citation type="journal article" date="2016" name="Front. Microbiol.">
        <title>Genomic Resource of Rice Seed Associated Bacteria.</title>
        <authorList>
            <person name="Midha S."/>
            <person name="Bansal K."/>
            <person name="Sharma S."/>
            <person name="Kumar N."/>
            <person name="Patil P.P."/>
            <person name="Chaudhry V."/>
            <person name="Patil P.B."/>
        </authorList>
    </citation>
    <scope>NUCLEOTIDE SEQUENCE [LARGE SCALE GENOMIC DNA]</scope>
    <source>
        <strain evidence="2 3">NS319</strain>
    </source>
</reference>
<evidence type="ECO:0000313" key="2">
    <source>
        <dbReference type="EMBL" id="KTT75849.1"/>
    </source>
</evidence>
<dbReference type="Gene3D" id="3.40.630.30">
    <property type="match status" value="1"/>
</dbReference>
<name>A0A147I921_9SPHN</name>
<dbReference type="PROSITE" id="PS51186">
    <property type="entry name" value="GNAT"/>
    <property type="match status" value="1"/>
</dbReference>
<dbReference type="PATRIC" id="fig|33051.3.peg.2567"/>